<keyword evidence="4" id="KW-0050">Antiport</keyword>
<keyword evidence="3" id="KW-0813">Transport</keyword>
<feature type="domain" description="Sodium/calcium exchanger membrane region" evidence="19">
    <location>
        <begin position="404"/>
        <end position="546"/>
    </location>
</feature>
<evidence type="ECO:0000256" key="8">
    <source>
        <dbReference type="ARBA" id="ARBA00022729"/>
    </source>
</evidence>
<dbReference type="GO" id="GO:0005886">
    <property type="term" value="C:plasma membrane"/>
    <property type="evidence" value="ECO:0007669"/>
    <property type="project" value="TreeGrafter"/>
</dbReference>
<evidence type="ECO:0000256" key="4">
    <source>
        <dbReference type="ARBA" id="ARBA00022449"/>
    </source>
</evidence>
<evidence type="ECO:0000256" key="10">
    <source>
        <dbReference type="ARBA" id="ARBA00022847"/>
    </source>
</evidence>
<feature type="transmembrane region" description="Helical" evidence="18">
    <location>
        <begin position="149"/>
        <end position="173"/>
    </location>
</feature>
<feature type="transmembrane region" description="Helical" evidence="18">
    <location>
        <begin position="510"/>
        <end position="527"/>
    </location>
</feature>
<evidence type="ECO:0000256" key="13">
    <source>
        <dbReference type="ARBA" id="ARBA00023053"/>
    </source>
</evidence>
<keyword evidence="12 18" id="KW-1133">Transmembrane helix</keyword>
<proteinExistence type="inferred from homology"/>
<comment type="subcellular location">
    <subcellularLocation>
        <location evidence="1">Membrane</location>
        <topology evidence="1">Multi-pass membrane protein</topology>
    </subcellularLocation>
</comment>
<dbReference type="AlphaFoldDB" id="A0AB34JN17"/>
<feature type="transmembrane region" description="Helical" evidence="18">
    <location>
        <begin position="107"/>
        <end position="128"/>
    </location>
</feature>
<keyword evidence="8" id="KW-0732">Signal</keyword>
<keyword evidence="7 18" id="KW-0812">Transmembrane</keyword>
<comment type="caution">
    <text evidence="20">The sequence shown here is derived from an EMBL/GenBank/DDBJ whole genome shotgun (WGS) entry which is preliminary data.</text>
</comment>
<keyword evidence="11" id="KW-0630">Potassium</keyword>
<dbReference type="Pfam" id="PF01699">
    <property type="entry name" value="Na_Ca_ex"/>
    <property type="match status" value="2"/>
</dbReference>
<evidence type="ECO:0000256" key="7">
    <source>
        <dbReference type="ARBA" id="ARBA00022692"/>
    </source>
</evidence>
<dbReference type="GO" id="GO:0008273">
    <property type="term" value="F:calcium, potassium:sodium antiporter activity"/>
    <property type="evidence" value="ECO:0007669"/>
    <property type="project" value="TreeGrafter"/>
</dbReference>
<evidence type="ECO:0000256" key="9">
    <source>
        <dbReference type="ARBA" id="ARBA00022837"/>
    </source>
</evidence>
<feature type="transmembrane region" description="Helical" evidence="18">
    <location>
        <begin position="534"/>
        <end position="552"/>
    </location>
</feature>
<evidence type="ECO:0000256" key="15">
    <source>
        <dbReference type="ARBA" id="ARBA00023136"/>
    </source>
</evidence>
<keyword evidence="5" id="KW-0633">Potassium transport</keyword>
<protein>
    <recommendedName>
        <fullName evidence="19">Sodium/calcium exchanger membrane region domain-containing protein</fullName>
    </recommendedName>
</protein>
<dbReference type="NCBIfam" id="TIGR00367">
    <property type="entry name" value="calcium/sodium antiporter"/>
    <property type="match status" value="1"/>
</dbReference>
<evidence type="ECO:0000256" key="14">
    <source>
        <dbReference type="ARBA" id="ARBA00023065"/>
    </source>
</evidence>
<evidence type="ECO:0000259" key="19">
    <source>
        <dbReference type="Pfam" id="PF01699"/>
    </source>
</evidence>
<dbReference type="InterPro" id="IPR044880">
    <property type="entry name" value="NCX_ion-bd_dom_sf"/>
</dbReference>
<dbReference type="Gene3D" id="1.20.1420.30">
    <property type="entry name" value="NCX, central ion-binding region"/>
    <property type="match status" value="2"/>
</dbReference>
<feature type="transmembrane region" description="Helical" evidence="18">
    <location>
        <begin position="179"/>
        <end position="201"/>
    </location>
</feature>
<organism evidence="20 21">
    <name type="scientific">Prymnesium parvum</name>
    <name type="common">Toxic golden alga</name>
    <dbReference type="NCBI Taxonomy" id="97485"/>
    <lineage>
        <taxon>Eukaryota</taxon>
        <taxon>Haptista</taxon>
        <taxon>Haptophyta</taxon>
        <taxon>Prymnesiophyceae</taxon>
        <taxon>Prymnesiales</taxon>
        <taxon>Prymnesiaceae</taxon>
        <taxon>Prymnesium</taxon>
    </lineage>
</organism>
<evidence type="ECO:0000313" key="21">
    <source>
        <dbReference type="Proteomes" id="UP001515480"/>
    </source>
</evidence>
<evidence type="ECO:0000256" key="17">
    <source>
        <dbReference type="SAM" id="MobiDB-lite"/>
    </source>
</evidence>
<evidence type="ECO:0000256" key="18">
    <source>
        <dbReference type="SAM" id="Phobius"/>
    </source>
</evidence>
<keyword evidence="15 18" id="KW-0472">Membrane</keyword>
<dbReference type="FunFam" id="1.20.1420.30:FF:000009">
    <property type="entry name" value="sodium/potassium/calcium exchanger 5 isoform X2"/>
    <property type="match status" value="1"/>
</dbReference>
<evidence type="ECO:0000313" key="20">
    <source>
        <dbReference type="EMBL" id="KAL1522791.1"/>
    </source>
</evidence>
<keyword evidence="13" id="KW-0915">Sodium</keyword>
<evidence type="ECO:0000256" key="3">
    <source>
        <dbReference type="ARBA" id="ARBA00022448"/>
    </source>
</evidence>
<feature type="domain" description="Sodium/calcium exchanger membrane region" evidence="19">
    <location>
        <begin position="115"/>
        <end position="256"/>
    </location>
</feature>
<evidence type="ECO:0000256" key="12">
    <source>
        <dbReference type="ARBA" id="ARBA00022989"/>
    </source>
</evidence>
<dbReference type="EMBL" id="JBGBPQ010000006">
    <property type="protein sequence ID" value="KAL1522791.1"/>
    <property type="molecule type" value="Genomic_DNA"/>
</dbReference>
<evidence type="ECO:0000256" key="16">
    <source>
        <dbReference type="ARBA" id="ARBA00023201"/>
    </source>
</evidence>
<accession>A0AB34JN17</accession>
<dbReference type="GO" id="GO:0015293">
    <property type="term" value="F:symporter activity"/>
    <property type="evidence" value="ECO:0007669"/>
    <property type="project" value="UniProtKB-KW"/>
</dbReference>
<dbReference type="GO" id="GO:0006874">
    <property type="term" value="P:intracellular calcium ion homeostasis"/>
    <property type="evidence" value="ECO:0007669"/>
    <property type="project" value="TreeGrafter"/>
</dbReference>
<reference evidence="20 21" key="1">
    <citation type="journal article" date="2024" name="Science">
        <title>Giant polyketide synthase enzymes in the biosynthesis of giant marine polyether toxins.</title>
        <authorList>
            <person name="Fallon T.R."/>
            <person name="Shende V.V."/>
            <person name="Wierzbicki I.H."/>
            <person name="Pendleton A.L."/>
            <person name="Watervoot N.F."/>
            <person name="Auber R.P."/>
            <person name="Gonzalez D.J."/>
            <person name="Wisecaver J.H."/>
            <person name="Moore B.S."/>
        </authorList>
    </citation>
    <scope>NUCLEOTIDE SEQUENCE [LARGE SCALE GENOMIC DNA]</scope>
    <source>
        <strain evidence="20 21">12B1</strain>
    </source>
</reference>
<keyword evidence="14" id="KW-0406">Ion transport</keyword>
<keyword evidence="21" id="KW-1185">Reference proteome</keyword>
<feature type="transmembrane region" description="Helical" evidence="18">
    <location>
        <begin position="238"/>
        <end position="257"/>
    </location>
</feature>
<evidence type="ECO:0000256" key="2">
    <source>
        <dbReference type="ARBA" id="ARBA00005364"/>
    </source>
</evidence>
<evidence type="ECO:0000256" key="5">
    <source>
        <dbReference type="ARBA" id="ARBA00022538"/>
    </source>
</evidence>
<gene>
    <name evidence="20" type="ORF">AB1Y20_017763</name>
</gene>
<dbReference type="GO" id="GO:0005262">
    <property type="term" value="F:calcium channel activity"/>
    <property type="evidence" value="ECO:0007669"/>
    <property type="project" value="TreeGrafter"/>
</dbReference>
<keyword evidence="6" id="KW-0109">Calcium transport</keyword>
<evidence type="ECO:0000256" key="1">
    <source>
        <dbReference type="ARBA" id="ARBA00004141"/>
    </source>
</evidence>
<evidence type="ECO:0000256" key="11">
    <source>
        <dbReference type="ARBA" id="ARBA00022958"/>
    </source>
</evidence>
<feature type="transmembrane region" description="Helical" evidence="18">
    <location>
        <begin position="36"/>
        <end position="54"/>
    </location>
</feature>
<dbReference type="Proteomes" id="UP001515480">
    <property type="component" value="Unassembled WGS sequence"/>
</dbReference>
<dbReference type="InterPro" id="IPR004837">
    <property type="entry name" value="NaCa_Exmemb"/>
</dbReference>
<dbReference type="PANTHER" id="PTHR10846:SF8">
    <property type="entry name" value="INNER MEMBRANE PROTEIN YRBG"/>
    <property type="match status" value="1"/>
</dbReference>
<sequence length="567" mass="62948">MWGGGMLPAGRVDVTRPGGQPPSSSRLRRRSLLKPVLALLSCTFGTLLLARLVAGEERWVSMAARRQLQDDSSPTSTEEAPAGRPFSLSVVAAVLGSNECDTRYDNIFGVVVEFLLIMYTFIGLAIVCDEYFVESLEQISGALNLSEDVAGATFMAAGSSAPELFTAIITIFVEPGEEGVGTIVGSAVFNICVIIGLTSLFAGQTLQLWWYPLMRDSFVYGLSIVGMVWAMYDKKVTLFESGILVLIYLGYVLLMVFNNQISEWVSKQEAIYKARRKIQHTFDLQVTPFKRFIGLNPRLRPEFRSVTNRETEAKRSKQRATMQKFFTTAIVVNKAKDKWVERVAIRKSSNLSDSNSEKGGDADGTPSVLSFSERVLEVVAMPLSFAMKFTIPDCRVEDRRGVYPFTFTMSIVWIGFLSFMMVDFADRAGCVMGVPDFLMGLVVLSVGTSVPDALSSILVARNGQGNMAVCNVLGSNVFNILLGLGLPWMLANVMYNQPYYTGDTSIVEPALILFGYLFALILILIIYKWQLSGRLGVLLLILQGVYWGWNVAEEYQLFSVRQFFQRE</sequence>
<keyword evidence="10" id="KW-0769">Symport</keyword>
<dbReference type="PANTHER" id="PTHR10846">
    <property type="entry name" value="SODIUM/POTASSIUM/CALCIUM EXCHANGER"/>
    <property type="match status" value="1"/>
</dbReference>
<comment type="similarity">
    <text evidence="2">Belongs to the Ca(2+):cation antiporter (CaCA) (TC 2.A.19) family. SLC24A subfamily.</text>
</comment>
<feature type="transmembrane region" description="Helical" evidence="18">
    <location>
        <begin position="437"/>
        <end position="460"/>
    </location>
</feature>
<keyword evidence="16" id="KW-0739">Sodium transport</keyword>
<dbReference type="InterPro" id="IPR004481">
    <property type="entry name" value="K/Na/Ca-exchanger"/>
</dbReference>
<feature type="transmembrane region" description="Helical" evidence="18">
    <location>
        <begin position="405"/>
        <end position="425"/>
    </location>
</feature>
<feature type="transmembrane region" description="Helical" evidence="18">
    <location>
        <begin position="472"/>
        <end position="490"/>
    </location>
</feature>
<feature type="region of interest" description="Disordered" evidence="17">
    <location>
        <begin position="1"/>
        <end position="27"/>
    </location>
</feature>
<keyword evidence="9" id="KW-0106">Calcium</keyword>
<name>A0AB34JN17_PRYPA</name>
<evidence type="ECO:0000256" key="6">
    <source>
        <dbReference type="ARBA" id="ARBA00022568"/>
    </source>
</evidence>